<accession>A0A562UQ05</accession>
<dbReference type="GO" id="GO:0005829">
    <property type="term" value="C:cytosol"/>
    <property type="evidence" value="ECO:0007669"/>
    <property type="project" value="TreeGrafter"/>
</dbReference>
<keyword evidence="2" id="KW-1185">Reference proteome</keyword>
<dbReference type="Gene3D" id="3.40.50.1000">
    <property type="entry name" value="HAD superfamily/HAD-like"/>
    <property type="match status" value="1"/>
</dbReference>
<dbReference type="NCBIfam" id="TIGR01484">
    <property type="entry name" value="HAD-SF-IIB"/>
    <property type="match status" value="1"/>
</dbReference>
<dbReference type="GO" id="GO:0016791">
    <property type="term" value="F:phosphatase activity"/>
    <property type="evidence" value="ECO:0007669"/>
    <property type="project" value="TreeGrafter"/>
</dbReference>
<gene>
    <name evidence="1" type="ORF">LX16_4843</name>
</gene>
<dbReference type="Gene3D" id="3.30.1240.10">
    <property type="match status" value="1"/>
</dbReference>
<reference evidence="1 2" key="1">
    <citation type="journal article" date="2013" name="Stand. Genomic Sci.">
        <title>Genomic Encyclopedia of Type Strains, Phase I: The one thousand microbial genomes (KMG-I) project.</title>
        <authorList>
            <person name="Kyrpides N.C."/>
            <person name="Woyke T."/>
            <person name="Eisen J.A."/>
            <person name="Garrity G."/>
            <person name="Lilburn T.G."/>
            <person name="Beck B.J."/>
            <person name="Whitman W.B."/>
            <person name="Hugenholtz P."/>
            <person name="Klenk H.P."/>
        </authorList>
    </citation>
    <scope>NUCLEOTIDE SEQUENCE [LARGE SCALE GENOMIC DNA]</scope>
    <source>
        <strain evidence="1 2">DSM 45044</strain>
    </source>
</reference>
<sequence>MSGPARTVSDPWNRVTLRTFYRYRMTPPRLIATDLDGTLIRDDHSLSARTADALEVVRAAGIGIVAVTARPPRVFEELSALPHLLDAAICVNGAMVVATGTGGVLRASAIPVPSARKTAAELRAAIPDITFGVETGREVVAEAVYRRVDRVADRRVILPTLDEVFARADPILKLLAHCPGRHADTLLTVARGIDAPGVEFSHSGGRGLLEISAAGVTKAEALAWYCRSIGVSAADVVAFGDMPNDVPMLVWAGTSYAMGGAHPEAVAAATGRTTGNEDHGVARVLERLLAP</sequence>
<evidence type="ECO:0008006" key="3">
    <source>
        <dbReference type="Google" id="ProtNLM"/>
    </source>
</evidence>
<organism evidence="1 2">
    <name type="scientific">Stackebrandtia albiflava</name>
    <dbReference type="NCBI Taxonomy" id="406432"/>
    <lineage>
        <taxon>Bacteria</taxon>
        <taxon>Bacillati</taxon>
        <taxon>Actinomycetota</taxon>
        <taxon>Actinomycetes</taxon>
        <taxon>Glycomycetales</taxon>
        <taxon>Glycomycetaceae</taxon>
        <taxon>Stackebrandtia</taxon>
    </lineage>
</organism>
<dbReference type="PANTHER" id="PTHR10000:SF8">
    <property type="entry name" value="HAD SUPERFAMILY HYDROLASE-LIKE, TYPE 3"/>
    <property type="match status" value="1"/>
</dbReference>
<dbReference type="SUPFAM" id="SSF56784">
    <property type="entry name" value="HAD-like"/>
    <property type="match status" value="1"/>
</dbReference>
<comment type="caution">
    <text evidence="1">The sequence shown here is derived from an EMBL/GenBank/DDBJ whole genome shotgun (WGS) entry which is preliminary data.</text>
</comment>
<evidence type="ECO:0000313" key="1">
    <source>
        <dbReference type="EMBL" id="TWJ07684.1"/>
    </source>
</evidence>
<name>A0A562UQ05_9ACTN</name>
<dbReference type="Pfam" id="PF08282">
    <property type="entry name" value="Hydrolase_3"/>
    <property type="match status" value="1"/>
</dbReference>
<dbReference type="Proteomes" id="UP000321617">
    <property type="component" value="Unassembled WGS sequence"/>
</dbReference>
<dbReference type="InterPro" id="IPR023214">
    <property type="entry name" value="HAD_sf"/>
</dbReference>
<dbReference type="EMBL" id="VLLL01000010">
    <property type="protein sequence ID" value="TWJ07684.1"/>
    <property type="molecule type" value="Genomic_DNA"/>
</dbReference>
<dbReference type="PANTHER" id="PTHR10000">
    <property type="entry name" value="PHOSPHOSERINE PHOSPHATASE"/>
    <property type="match status" value="1"/>
</dbReference>
<dbReference type="InterPro" id="IPR036412">
    <property type="entry name" value="HAD-like_sf"/>
</dbReference>
<evidence type="ECO:0000313" key="2">
    <source>
        <dbReference type="Proteomes" id="UP000321617"/>
    </source>
</evidence>
<dbReference type="AlphaFoldDB" id="A0A562UQ05"/>
<protein>
    <recommendedName>
        <fullName evidence="3">Cof subfamily protein (Haloacid dehalogenase superfamily)/HAD superfamily hydrolase (TIGR01484 family)</fullName>
    </recommendedName>
</protein>
<dbReference type="InterPro" id="IPR006379">
    <property type="entry name" value="HAD-SF_hydro_IIB"/>
</dbReference>
<dbReference type="GO" id="GO:0000287">
    <property type="term" value="F:magnesium ion binding"/>
    <property type="evidence" value="ECO:0007669"/>
    <property type="project" value="TreeGrafter"/>
</dbReference>
<proteinExistence type="predicted"/>